<evidence type="ECO:0000259" key="1">
    <source>
        <dbReference type="Pfam" id="PF03235"/>
    </source>
</evidence>
<accession>A0A1D7QKQ3</accession>
<dbReference type="InterPro" id="IPR004919">
    <property type="entry name" value="GmrSD_N"/>
</dbReference>
<dbReference type="Pfam" id="PF03235">
    <property type="entry name" value="GmrSD_N"/>
    <property type="match status" value="1"/>
</dbReference>
<gene>
    <name evidence="2" type="ORF">BFS30_19690</name>
</gene>
<dbReference type="RefSeq" id="WP_069380856.1">
    <property type="nucleotide sequence ID" value="NZ_CP017141.1"/>
</dbReference>
<dbReference type="OrthoDB" id="9764212at2"/>
<dbReference type="KEGG" id="psty:BFS30_19690"/>
<dbReference type="PANTHER" id="PTHR39639:SF1">
    <property type="entry name" value="DUF262 DOMAIN-CONTAINING PROTEIN"/>
    <property type="match status" value="1"/>
</dbReference>
<organism evidence="2 3">
    <name type="scientific">Pedobacter steynii</name>
    <dbReference type="NCBI Taxonomy" id="430522"/>
    <lineage>
        <taxon>Bacteria</taxon>
        <taxon>Pseudomonadati</taxon>
        <taxon>Bacteroidota</taxon>
        <taxon>Sphingobacteriia</taxon>
        <taxon>Sphingobacteriales</taxon>
        <taxon>Sphingobacteriaceae</taxon>
        <taxon>Pedobacter</taxon>
    </lineage>
</organism>
<keyword evidence="3" id="KW-1185">Reference proteome</keyword>
<protein>
    <recommendedName>
        <fullName evidence="1">GmrSD restriction endonucleases N-terminal domain-containing protein</fullName>
    </recommendedName>
</protein>
<proteinExistence type="predicted"/>
<dbReference type="PANTHER" id="PTHR39639">
    <property type="entry name" value="CHROMOSOME 16, WHOLE GENOME SHOTGUN SEQUENCE"/>
    <property type="match status" value="1"/>
</dbReference>
<evidence type="ECO:0000313" key="2">
    <source>
        <dbReference type="EMBL" id="AOM79193.1"/>
    </source>
</evidence>
<evidence type="ECO:0000313" key="3">
    <source>
        <dbReference type="Proteomes" id="UP000094313"/>
    </source>
</evidence>
<feature type="domain" description="GmrSD restriction endonucleases N-terminal" evidence="1">
    <location>
        <begin position="26"/>
        <end position="169"/>
    </location>
</feature>
<dbReference type="EMBL" id="CP017141">
    <property type="protein sequence ID" value="AOM79193.1"/>
    <property type="molecule type" value="Genomic_DNA"/>
</dbReference>
<name>A0A1D7QKQ3_9SPHI</name>
<sequence length="354" mass="41628">MAYIKTYDKNNRNILRINFERKLIQLAPDYQRNGDIWTLEKRQLLIDSILNDYDIPKIYFHVLDKRSPNYHGQEYAVIDGRQRLETIWMFLDGKFKLAEDFKFFKDSNVKVANFTYADLAKDEPELKGLFDSFDLPIVCVETDDLDLIDDMFLRLNEAVPLNAAEKRNAIRGPMVQSINNICKNDFLIKKVKFSNTRYQHKEVACRLLYLTWTLTNEKKIYDTKKVYLDEFVRAFKQNKVMKSKPIESAVVSVLDKMNTIFHDNDNLLRSQGIIPIYYLAFKDAISNSITINRKDLVEFRDEIQKNKSIAETDISKANYDLIEFDRLSLQGTNDAGSIRERLRILKEYLKIPII</sequence>
<dbReference type="AlphaFoldDB" id="A0A1D7QKQ3"/>
<dbReference type="Proteomes" id="UP000094313">
    <property type="component" value="Chromosome"/>
</dbReference>
<reference evidence="2 3" key="1">
    <citation type="submission" date="2016-08" db="EMBL/GenBank/DDBJ databases">
        <authorList>
            <person name="Seilhamer J.J."/>
        </authorList>
    </citation>
    <scope>NUCLEOTIDE SEQUENCE [LARGE SCALE GENOMIC DNA]</scope>
    <source>
        <strain evidence="2 3">DX4</strain>
    </source>
</reference>